<evidence type="ECO:0000259" key="9">
    <source>
        <dbReference type="Pfam" id="PF26540"/>
    </source>
</evidence>
<organism evidence="10 11">
    <name type="scientific">Nitrosomonas communis</name>
    <dbReference type="NCBI Taxonomy" id="44574"/>
    <lineage>
        <taxon>Bacteria</taxon>
        <taxon>Pseudomonadati</taxon>
        <taxon>Pseudomonadota</taxon>
        <taxon>Betaproteobacteria</taxon>
        <taxon>Nitrosomonadales</taxon>
        <taxon>Nitrosomonadaceae</taxon>
        <taxon>Nitrosomonas</taxon>
    </lineage>
</organism>
<feature type="domain" description="IspG C-terminal" evidence="9">
    <location>
        <begin position="300"/>
        <end position="401"/>
    </location>
</feature>
<dbReference type="InterPro" id="IPR058579">
    <property type="entry name" value="IspG_C"/>
</dbReference>
<dbReference type="GO" id="GO:0016114">
    <property type="term" value="P:terpenoid biosynthetic process"/>
    <property type="evidence" value="ECO:0007669"/>
    <property type="project" value="InterPro"/>
</dbReference>
<dbReference type="FunFam" id="3.30.413.10:FF:000012">
    <property type="entry name" value="4-hydroxy-3-methylbut-2-en-1-yl diphosphate synthase (flavodoxin)"/>
    <property type="match status" value="1"/>
</dbReference>
<comment type="caution">
    <text evidence="10">The sequence shown here is derived from an EMBL/GenBank/DDBJ whole genome shotgun (WGS) entry which is preliminary data.</text>
</comment>
<dbReference type="Pfam" id="PF26540">
    <property type="entry name" value="GcpE_C"/>
    <property type="match status" value="1"/>
</dbReference>
<feature type="binding site" evidence="7">
    <location>
        <position position="306"/>
    </location>
    <ligand>
        <name>[4Fe-4S] cluster</name>
        <dbReference type="ChEBI" id="CHEBI:49883"/>
    </ligand>
</feature>
<keyword evidence="5 7" id="KW-0411">Iron-sulfur</keyword>
<feature type="binding site" evidence="7">
    <location>
        <position position="303"/>
    </location>
    <ligand>
        <name>[4Fe-4S] cluster</name>
        <dbReference type="ChEBI" id="CHEBI:49883"/>
    </ligand>
</feature>
<dbReference type="HAMAP" id="MF_00159">
    <property type="entry name" value="IspG"/>
    <property type="match status" value="1"/>
</dbReference>
<dbReference type="EMBL" id="VNHT01000035">
    <property type="protein sequence ID" value="TYP85850.1"/>
    <property type="molecule type" value="Genomic_DNA"/>
</dbReference>
<evidence type="ECO:0000256" key="6">
    <source>
        <dbReference type="ARBA" id="ARBA00023229"/>
    </source>
</evidence>
<comment type="pathway">
    <text evidence="7">Isoprenoid biosynthesis; isopentenyl diphosphate biosynthesis via DXP pathway; isopentenyl diphosphate from 1-deoxy-D-xylulose 5-phosphate: step 5/6.</text>
</comment>
<evidence type="ECO:0000313" key="10">
    <source>
        <dbReference type="EMBL" id="TYP85850.1"/>
    </source>
</evidence>
<dbReference type="EC" id="1.17.7.3" evidence="7"/>
<dbReference type="NCBIfam" id="NF001540">
    <property type="entry name" value="PRK00366.1"/>
    <property type="match status" value="1"/>
</dbReference>
<dbReference type="PANTHER" id="PTHR30454:SF0">
    <property type="entry name" value="4-HYDROXY-3-METHYLBUT-2-EN-1-YL DIPHOSPHATE SYNTHASE (FERREDOXIN), CHLOROPLASTIC"/>
    <property type="match status" value="1"/>
</dbReference>
<comment type="cofactor">
    <cofactor evidence="7">
        <name>[4Fe-4S] cluster</name>
        <dbReference type="ChEBI" id="CHEBI:49883"/>
    </cofactor>
    <text evidence="7">Binds 1 [4Fe-4S] cluster.</text>
</comment>
<reference evidence="10 11" key="1">
    <citation type="submission" date="2019-07" db="EMBL/GenBank/DDBJ databases">
        <title>Active sludge and wastewater microbial communities from Klosterneuburg, Austria.</title>
        <authorList>
            <person name="Wagner M."/>
        </authorList>
    </citation>
    <scope>NUCLEOTIDE SEQUENCE [LARGE SCALE GENOMIC DNA]</scope>
    <source>
        <strain evidence="10 11">Nm2</strain>
    </source>
</reference>
<dbReference type="InterPro" id="IPR058578">
    <property type="entry name" value="IspG_TIM"/>
</dbReference>
<dbReference type="GO" id="GO:0141197">
    <property type="term" value="F:4-hydroxy-3-methylbut-2-enyl-diphosphate synthase activity (flavodoxin)"/>
    <property type="evidence" value="ECO:0007669"/>
    <property type="project" value="UniProtKB-EC"/>
</dbReference>
<evidence type="ECO:0000256" key="4">
    <source>
        <dbReference type="ARBA" id="ARBA00023004"/>
    </source>
</evidence>
<keyword evidence="3 7" id="KW-0560">Oxidoreductase</keyword>
<dbReference type="InterPro" id="IPR011005">
    <property type="entry name" value="Dihydropteroate_synth-like_sf"/>
</dbReference>
<dbReference type="PIRSF" id="PIRSF004640">
    <property type="entry name" value="IspG"/>
    <property type="match status" value="1"/>
</dbReference>
<evidence type="ECO:0000256" key="3">
    <source>
        <dbReference type="ARBA" id="ARBA00023002"/>
    </source>
</evidence>
<feature type="domain" description="IspG TIM-barrel" evidence="8">
    <location>
        <begin position="17"/>
        <end position="284"/>
    </location>
</feature>
<dbReference type="NCBIfam" id="TIGR00612">
    <property type="entry name" value="ispG_gcpE"/>
    <property type="match status" value="1"/>
</dbReference>
<comment type="function">
    <text evidence="7">Converts 2C-methyl-D-erythritol 2,4-cyclodiphosphate (ME-2,4cPP) into 1-hydroxy-2-methyl-2-(E)-butenyl 4-diphosphate.</text>
</comment>
<sequence length="415" mass="44552">MMSQNNISSPRRRSVGVRVGTITIGGDAPVIVQSMTNTDTADEVATAVQVAQLARAGSELVRITVNTAEAAKAVPAIRARLDDMGCHVPLVGDFHFNGHKLLTAYPDCAKALAKYRINPGNVGHGRKRDEQFATLIETACKYDKPVRIGVNWGSLDPEMLARIMDENAKLAKPLDAGQVMRKALITSALESAAKAEELGLSRDHIILSCKVSGVQDLIAVYRELAAQCDYALHLGLTEAGMGSKGIVASTAALSVLLFEGIGDTIRISLTPEPGGDRAREVIVAQEILQTMGLRAFVPLVAACPGCGRTTSTYFQELAESIQAYVREQMISWREQYVGVENMTLAVMGCVVNGPGESKHANIGISLPGSGENPVAPVFVDGQKTVTLKGDNIAGEFRHIVDEYVRTKYQRKSVHV</sequence>
<feature type="binding site" evidence="7">
    <location>
        <position position="356"/>
    </location>
    <ligand>
        <name>[4Fe-4S] cluster</name>
        <dbReference type="ChEBI" id="CHEBI:49883"/>
    </ligand>
</feature>
<evidence type="ECO:0000256" key="5">
    <source>
        <dbReference type="ARBA" id="ARBA00023014"/>
    </source>
</evidence>
<keyword evidence="1 7" id="KW-0004">4Fe-4S</keyword>
<dbReference type="InterPro" id="IPR004588">
    <property type="entry name" value="IspG_bac-typ"/>
</dbReference>
<evidence type="ECO:0000313" key="11">
    <source>
        <dbReference type="Proteomes" id="UP000324176"/>
    </source>
</evidence>
<comment type="similarity">
    <text evidence="7">Belongs to the IspG family.</text>
</comment>
<proteinExistence type="inferred from homology"/>
<dbReference type="AlphaFoldDB" id="A0A5D3YDE3"/>
<dbReference type="Gene3D" id="3.30.413.10">
    <property type="entry name" value="Sulfite Reductase Hemoprotein, domain 1"/>
    <property type="match status" value="1"/>
</dbReference>
<dbReference type="GO" id="GO:0005506">
    <property type="term" value="F:iron ion binding"/>
    <property type="evidence" value="ECO:0007669"/>
    <property type="project" value="InterPro"/>
</dbReference>
<dbReference type="InterPro" id="IPR045854">
    <property type="entry name" value="NO2/SO3_Rdtase_4Fe4S_sf"/>
</dbReference>
<dbReference type="GO" id="GO:0051539">
    <property type="term" value="F:4 iron, 4 sulfur cluster binding"/>
    <property type="evidence" value="ECO:0007669"/>
    <property type="project" value="UniProtKB-UniRule"/>
</dbReference>
<comment type="catalytic activity">
    <reaction evidence="7">
        <text>(2E)-4-hydroxy-3-methylbut-2-enyl diphosphate + oxidized [flavodoxin] + H2O + 2 H(+) = 2-C-methyl-D-erythritol 2,4-cyclic diphosphate + reduced [flavodoxin]</text>
        <dbReference type="Rhea" id="RHEA:43604"/>
        <dbReference type="Rhea" id="RHEA-COMP:10622"/>
        <dbReference type="Rhea" id="RHEA-COMP:10623"/>
        <dbReference type="ChEBI" id="CHEBI:15377"/>
        <dbReference type="ChEBI" id="CHEBI:15378"/>
        <dbReference type="ChEBI" id="CHEBI:57618"/>
        <dbReference type="ChEBI" id="CHEBI:58210"/>
        <dbReference type="ChEBI" id="CHEBI:58483"/>
        <dbReference type="ChEBI" id="CHEBI:128753"/>
        <dbReference type="EC" id="1.17.7.3"/>
    </reaction>
</comment>
<evidence type="ECO:0000256" key="7">
    <source>
        <dbReference type="HAMAP-Rule" id="MF_00159"/>
    </source>
</evidence>
<protein>
    <recommendedName>
        <fullName evidence="7">4-hydroxy-3-methylbut-2-en-1-yl diphosphate synthase (flavodoxin)</fullName>
        <ecNumber evidence="7">1.17.7.3</ecNumber>
    </recommendedName>
    <alternativeName>
        <fullName evidence="7">1-hydroxy-2-methyl-2-(E)-butenyl 4-diphosphate synthase</fullName>
    </alternativeName>
</protein>
<dbReference type="InterPro" id="IPR016425">
    <property type="entry name" value="IspG_bac"/>
</dbReference>
<feature type="binding site" evidence="7">
    <location>
        <position position="349"/>
    </location>
    <ligand>
        <name>[4Fe-4S] cluster</name>
        <dbReference type="ChEBI" id="CHEBI:49883"/>
    </ligand>
</feature>
<dbReference type="GO" id="GO:0046429">
    <property type="term" value="F:4-hydroxy-3-methylbut-2-en-1-yl diphosphate synthase activity (ferredoxin)"/>
    <property type="evidence" value="ECO:0007669"/>
    <property type="project" value="UniProtKB-UniRule"/>
</dbReference>
<evidence type="ECO:0000256" key="1">
    <source>
        <dbReference type="ARBA" id="ARBA00022485"/>
    </source>
</evidence>
<evidence type="ECO:0000259" key="8">
    <source>
        <dbReference type="Pfam" id="PF04551"/>
    </source>
</evidence>
<dbReference type="Proteomes" id="UP000324176">
    <property type="component" value="Unassembled WGS sequence"/>
</dbReference>
<name>A0A5D3YDE3_9PROT</name>
<dbReference type="GO" id="GO:0019288">
    <property type="term" value="P:isopentenyl diphosphate biosynthetic process, methylerythritol 4-phosphate pathway"/>
    <property type="evidence" value="ECO:0007669"/>
    <property type="project" value="UniProtKB-UniRule"/>
</dbReference>
<dbReference type="Gene3D" id="3.20.20.20">
    <property type="entry name" value="Dihydropteroate synthase-like"/>
    <property type="match status" value="1"/>
</dbReference>
<evidence type="ECO:0000256" key="2">
    <source>
        <dbReference type="ARBA" id="ARBA00022723"/>
    </source>
</evidence>
<keyword evidence="2 7" id="KW-0479">Metal-binding</keyword>
<gene>
    <name evidence="7" type="primary">ispG</name>
    <name evidence="10" type="ORF">BCL69_103527</name>
</gene>
<keyword evidence="6 7" id="KW-0414">Isoprene biosynthesis</keyword>
<accession>A0A5D3YDE3</accession>
<dbReference type="UniPathway" id="UPA00056">
    <property type="reaction ID" value="UER00096"/>
</dbReference>
<dbReference type="PANTHER" id="PTHR30454">
    <property type="entry name" value="4-HYDROXY-3-METHYLBUT-2-EN-1-YL DIPHOSPHATE SYNTHASE"/>
    <property type="match status" value="1"/>
</dbReference>
<dbReference type="Pfam" id="PF04551">
    <property type="entry name" value="GcpE"/>
    <property type="match status" value="1"/>
</dbReference>
<keyword evidence="4 7" id="KW-0408">Iron</keyword>